<dbReference type="AlphaFoldDB" id="A0A841R6N0"/>
<comment type="caution">
    <text evidence="2">The sequence shown here is derived from an EMBL/GenBank/DDBJ whole genome shotgun (WGS) entry which is preliminary data.</text>
</comment>
<feature type="transmembrane region" description="Helical" evidence="1">
    <location>
        <begin position="60"/>
        <end position="79"/>
    </location>
</feature>
<proteinExistence type="predicted"/>
<dbReference type="RefSeq" id="WP_184742681.1">
    <property type="nucleotide sequence ID" value="NZ_JACHGJ010000001.1"/>
</dbReference>
<keyword evidence="1" id="KW-1133">Transmembrane helix</keyword>
<keyword evidence="1" id="KW-0812">Transmembrane</keyword>
<feature type="transmembrane region" description="Helical" evidence="1">
    <location>
        <begin position="35"/>
        <end position="54"/>
    </location>
</feature>
<sequence>MLELFIVAGAVFFGGIYLFKFLFFLLGLLLSGVGFAIKALITIVLGIVFFPVIMVLAGGLLSGGLVVFILAGALISALSRKNARQSAYY</sequence>
<evidence type="ECO:0000256" key="1">
    <source>
        <dbReference type="SAM" id="Phobius"/>
    </source>
</evidence>
<organism evidence="2 3">
    <name type="scientific">Spirochaeta isovalerica</name>
    <dbReference type="NCBI Taxonomy" id="150"/>
    <lineage>
        <taxon>Bacteria</taxon>
        <taxon>Pseudomonadati</taxon>
        <taxon>Spirochaetota</taxon>
        <taxon>Spirochaetia</taxon>
        <taxon>Spirochaetales</taxon>
        <taxon>Spirochaetaceae</taxon>
        <taxon>Spirochaeta</taxon>
    </lineage>
</organism>
<gene>
    <name evidence="2" type="ORF">HNR50_000282</name>
</gene>
<dbReference type="EMBL" id="JACHGJ010000001">
    <property type="protein sequence ID" value="MBB6478649.1"/>
    <property type="molecule type" value="Genomic_DNA"/>
</dbReference>
<evidence type="ECO:0000313" key="2">
    <source>
        <dbReference type="EMBL" id="MBB6478649.1"/>
    </source>
</evidence>
<protein>
    <submittedName>
        <fullName evidence="2">Uncharacterized protein</fullName>
    </submittedName>
</protein>
<dbReference type="Proteomes" id="UP000587760">
    <property type="component" value="Unassembled WGS sequence"/>
</dbReference>
<name>A0A841R6N0_9SPIO</name>
<keyword evidence="3" id="KW-1185">Reference proteome</keyword>
<reference evidence="2 3" key="1">
    <citation type="submission" date="2020-08" db="EMBL/GenBank/DDBJ databases">
        <title>Genomic Encyclopedia of Type Strains, Phase IV (KMG-IV): sequencing the most valuable type-strain genomes for metagenomic binning, comparative biology and taxonomic classification.</title>
        <authorList>
            <person name="Goeker M."/>
        </authorList>
    </citation>
    <scope>NUCLEOTIDE SEQUENCE [LARGE SCALE GENOMIC DNA]</scope>
    <source>
        <strain evidence="2 3">DSM 2461</strain>
    </source>
</reference>
<evidence type="ECO:0000313" key="3">
    <source>
        <dbReference type="Proteomes" id="UP000587760"/>
    </source>
</evidence>
<accession>A0A841R6N0</accession>
<keyword evidence="1" id="KW-0472">Membrane</keyword>
<feature type="transmembrane region" description="Helical" evidence="1">
    <location>
        <begin position="6"/>
        <end position="28"/>
    </location>
</feature>